<reference evidence="7 8" key="1">
    <citation type="submission" date="2023-08" db="EMBL/GenBank/DDBJ databases">
        <title>The draft genome sequence of Paracraurococcus sp. LOR1-02.</title>
        <authorList>
            <person name="Kingkaew E."/>
            <person name="Tanasupawat S."/>
        </authorList>
    </citation>
    <scope>NUCLEOTIDE SEQUENCE [LARGE SCALE GENOMIC DNA]</scope>
    <source>
        <strain evidence="7 8">LOR1-02</strain>
    </source>
</reference>
<evidence type="ECO:0000256" key="6">
    <source>
        <dbReference type="SAM" id="Phobius"/>
    </source>
</evidence>
<comment type="similarity">
    <text evidence="2">Belongs to the TrbL/VirB6 family.</text>
</comment>
<evidence type="ECO:0000256" key="4">
    <source>
        <dbReference type="ARBA" id="ARBA00022989"/>
    </source>
</evidence>
<evidence type="ECO:0000313" key="7">
    <source>
        <dbReference type="EMBL" id="MDO9713194.1"/>
    </source>
</evidence>
<sequence length="301" mass="32736">MAGIITAASYATALAEQYTAVRTGMDNVLASEMKVVLPVLKTVLPVYTLVQFLLFANGYVTGFAFVGRLLRAVVVSFILSNLWVGYVRNYAFEKIPTALAGAASARTANLTMPQQFDAISKEIDNLTAEIRTRNTSWSVSAIGNSMMTWLVWGGMQFCVALQAYIWLTSIRIMGLLLCVGAWLILFELFERTRGFFQHWVGLVVGIWIFQLAASIQLQLSMQSEDTLLRAIHDQAVNNSVDQMLANLGQVGNALVGDALTMLAVPTLFGGAAGAAAQIGAVALARSMPGMLNSLNRFVRRK</sequence>
<protein>
    <submittedName>
        <fullName evidence="7">Type IV secretion system protein</fullName>
    </submittedName>
</protein>
<evidence type="ECO:0000256" key="5">
    <source>
        <dbReference type="ARBA" id="ARBA00023136"/>
    </source>
</evidence>
<gene>
    <name evidence="7" type="ORF">Q7A36_33000</name>
</gene>
<dbReference type="Pfam" id="PF04610">
    <property type="entry name" value="TrbL"/>
    <property type="match status" value="1"/>
</dbReference>
<dbReference type="RefSeq" id="WP_305108054.1">
    <property type="nucleotide sequence ID" value="NZ_JAUTWS010000075.1"/>
</dbReference>
<keyword evidence="3 6" id="KW-0812">Transmembrane</keyword>
<keyword evidence="8" id="KW-1185">Reference proteome</keyword>
<dbReference type="InterPro" id="IPR007688">
    <property type="entry name" value="Conjugal_tfr_TrbL/VirB6"/>
</dbReference>
<name>A0ABT9EAJ9_9PROT</name>
<accession>A0ABT9EAJ9</accession>
<dbReference type="Proteomes" id="UP001243009">
    <property type="component" value="Unassembled WGS sequence"/>
</dbReference>
<feature type="transmembrane region" description="Helical" evidence="6">
    <location>
        <begin position="146"/>
        <end position="165"/>
    </location>
</feature>
<keyword evidence="4 6" id="KW-1133">Transmembrane helix</keyword>
<organism evidence="7 8">
    <name type="scientific">Paracraurococcus lichenis</name>
    <dbReference type="NCBI Taxonomy" id="3064888"/>
    <lineage>
        <taxon>Bacteria</taxon>
        <taxon>Pseudomonadati</taxon>
        <taxon>Pseudomonadota</taxon>
        <taxon>Alphaproteobacteria</taxon>
        <taxon>Acetobacterales</taxon>
        <taxon>Roseomonadaceae</taxon>
        <taxon>Paracraurococcus</taxon>
    </lineage>
</organism>
<feature type="transmembrane region" description="Helical" evidence="6">
    <location>
        <begin position="195"/>
        <end position="213"/>
    </location>
</feature>
<dbReference type="EMBL" id="JAUTWS010000075">
    <property type="protein sequence ID" value="MDO9713194.1"/>
    <property type="molecule type" value="Genomic_DNA"/>
</dbReference>
<proteinExistence type="inferred from homology"/>
<evidence type="ECO:0000256" key="2">
    <source>
        <dbReference type="ARBA" id="ARBA00007802"/>
    </source>
</evidence>
<feature type="transmembrane region" description="Helical" evidence="6">
    <location>
        <begin position="39"/>
        <end position="57"/>
    </location>
</feature>
<feature type="transmembrane region" description="Helical" evidence="6">
    <location>
        <begin position="69"/>
        <end position="86"/>
    </location>
</feature>
<feature type="transmembrane region" description="Helical" evidence="6">
    <location>
        <begin position="172"/>
        <end position="189"/>
    </location>
</feature>
<comment type="caution">
    <text evidence="7">The sequence shown here is derived from an EMBL/GenBank/DDBJ whole genome shotgun (WGS) entry which is preliminary data.</text>
</comment>
<evidence type="ECO:0000256" key="1">
    <source>
        <dbReference type="ARBA" id="ARBA00004141"/>
    </source>
</evidence>
<keyword evidence="5 6" id="KW-0472">Membrane</keyword>
<evidence type="ECO:0000313" key="8">
    <source>
        <dbReference type="Proteomes" id="UP001243009"/>
    </source>
</evidence>
<evidence type="ECO:0000256" key="3">
    <source>
        <dbReference type="ARBA" id="ARBA00022692"/>
    </source>
</evidence>
<comment type="subcellular location">
    <subcellularLocation>
        <location evidence="1">Membrane</location>
        <topology evidence="1">Multi-pass membrane protein</topology>
    </subcellularLocation>
</comment>